<name>A0A645CCD6_9ZZZZ</name>
<comment type="caution">
    <text evidence="1">The sequence shown here is derived from an EMBL/GenBank/DDBJ whole genome shotgun (WGS) entry which is preliminary data.</text>
</comment>
<accession>A0A645CCD6</accession>
<reference evidence="1" key="1">
    <citation type="submission" date="2019-08" db="EMBL/GenBank/DDBJ databases">
        <authorList>
            <person name="Kucharzyk K."/>
            <person name="Murdoch R.W."/>
            <person name="Higgins S."/>
            <person name="Loffler F."/>
        </authorList>
    </citation>
    <scope>NUCLEOTIDE SEQUENCE</scope>
</reference>
<dbReference type="AlphaFoldDB" id="A0A645CCD6"/>
<proteinExistence type="predicted"/>
<dbReference type="EMBL" id="VSSQ01026061">
    <property type="protein sequence ID" value="MPM74583.1"/>
    <property type="molecule type" value="Genomic_DNA"/>
</dbReference>
<protein>
    <submittedName>
        <fullName evidence="1">Uncharacterized protein</fullName>
    </submittedName>
</protein>
<sequence length="91" mass="10305">MENKAKVYVRVTASFDPEGTLLPEAIIWEDGTAYAIDRVLDVRPSFSAKAGSQGDRYMVRLGNHYSYLFFERSAAAQGNQLGRWFVERQLA</sequence>
<organism evidence="1">
    <name type="scientific">bioreactor metagenome</name>
    <dbReference type="NCBI Taxonomy" id="1076179"/>
    <lineage>
        <taxon>unclassified sequences</taxon>
        <taxon>metagenomes</taxon>
        <taxon>ecological metagenomes</taxon>
    </lineage>
</organism>
<evidence type="ECO:0000313" key="1">
    <source>
        <dbReference type="EMBL" id="MPM74583.1"/>
    </source>
</evidence>
<gene>
    <name evidence="1" type="ORF">SDC9_121571</name>
</gene>